<evidence type="ECO:0000313" key="8">
    <source>
        <dbReference type="EMBL" id="MBT0772862.1"/>
    </source>
</evidence>
<feature type="compositionally biased region" description="Low complexity" evidence="6">
    <location>
        <begin position="82"/>
        <end position="93"/>
    </location>
</feature>
<dbReference type="InterPro" id="IPR015424">
    <property type="entry name" value="PyrdxlP-dep_Trfase"/>
</dbReference>
<dbReference type="InterPro" id="IPR000524">
    <property type="entry name" value="Tscrpt_reg_HTH_GntR"/>
</dbReference>
<keyword evidence="2" id="KW-0663">Pyridoxal phosphate</keyword>
<dbReference type="EMBL" id="JAHBAY010000014">
    <property type="protein sequence ID" value="MBT0772862.1"/>
    <property type="molecule type" value="Genomic_DNA"/>
</dbReference>
<dbReference type="RefSeq" id="WP_214159402.1">
    <property type="nucleotide sequence ID" value="NZ_JAHBAY010000014.1"/>
</dbReference>
<dbReference type="InterPro" id="IPR004839">
    <property type="entry name" value="Aminotransferase_I/II_large"/>
</dbReference>
<dbReference type="Gene3D" id="3.40.640.10">
    <property type="entry name" value="Type I PLP-dependent aspartate aminotransferase-like (Major domain)"/>
    <property type="match status" value="1"/>
</dbReference>
<keyword evidence="5" id="KW-0804">Transcription</keyword>
<evidence type="ECO:0000259" key="7">
    <source>
        <dbReference type="PROSITE" id="PS50949"/>
    </source>
</evidence>
<dbReference type="Proteomes" id="UP001197247">
    <property type="component" value="Unassembled WGS sequence"/>
</dbReference>
<dbReference type="Gene3D" id="1.10.10.10">
    <property type="entry name" value="Winged helix-like DNA-binding domain superfamily/Winged helix DNA-binding domain"/>
    <property type="match status" value="1"/>
</dbReference>
<proteinExistence type="inferred from homology"/>
<feature type="region of interest" description="Disordered" evidence="6">
    <location>
        <begin position="82"/>
        <end position="112"/>
    </location>
</feature>
<gene>
    <name evidence="8" type="ORF">KIH74_28225</name>
</gene>
<comment type="similarity">
    <text evidence="1">In the C-terminal section; belongs to the class-I pyridoxal-phosphate-dependent aminotransferase family.</text>
</comment>
<dbReference type="SUPFAM" id="SSF46785">
    <property type="entry name" value="Winged helix' DNA-binding domain"/>
    <property type="match status" value="1"/>
</dbReference>
<sequence>MLIAVGAVELLLPPGPGPLTRRLAATLRTAVQQGRVAAGTALPPSRTLAAEIGCSRWVVTEAYGQLVAEGYLSATTGSATRVRATATPAAPSAERLRKPQPRPEFDLTPGVPDLASFPRSRWAEAYRRAVLGLPNDLLAGRALVATTAARGILTDHLRRTRQVQEDPTQLSLTTGSAAGMGWLTALLVRLGHTRIAVEDPSWPGLRAVARRGGLSPVPVPVDDQGIVVERLHRHRDVRLVLVTPAHQFPAGVALSAARRLELTDWARRTGGLIIEDDYDADFRYDGTPVASLQGMAPDRVILLGSLSKALSPAIELGWIVMPQHLIMSLLGLDLDRIISPSPLTAEALAVLIDQGWYDQHLRAQRLRYRRRRERLVAALAQQLPGVRVTGLAAGLHLPVSLPPGTRTGEVVRHGAGLGLGLVDAARYRIRRREDPGLVLGFGNLRDSRVDEAVRRLALAMAMAKGAATRHGGRSSGSSALTAG</sequence>
<accession>A0ABS5TP37</accession>
<feature type="compositionally biased region" description="Basic and acidic residues" evidence="6">
    <location>
        <begin position="94"/>
        <end position="105"/>
    </location>
</feature>
<evidence type="ECO:0000256" key="6">
    <source>
        <dbReference type="SAM" id="MobiDB-lite"/>
    </source>
</evidence>
<dbReference type="PANTHER" id="PTHR46577">
    <property type="entry name" value="HTH-TYPE TRANSCRIPTIONAL REGULATORY PROTEIN GABR"/>
    <property type="match status" value="1"/>
</dbReference>
<dbReference type="Pfam" id="PF00392">
    <property type="entry name" value="GntR"/>
    <property type="match status" value="1"/>
</dbReference>
<evidence type="ECO:0000256" key="3">
    <source>
        <dbReference type="ARBA" id="ARBA00023015"/>
    </source>
</evidence>
<comment type="caution">
    <text evidence="8">The sequence shown here is derived from an EMBL/GenBank/DDBJ whole genome shotgun (WGS) entry which is preliminary data.</text>
</comment>
<dbReference type="CDD" id="cd00609">
    <property type="entry name" value="AAT_like"/>
    <property type="match status" value="1"/>
</dbReference>
<dbReference type="InterPro" id="IPR051446">
    <property type="entry name" value="HTH_trans_reg/aminotransferase"/>
</dbReference>
<evidence type="ECO:0000313" key="9">
    <source>
        <dbReference type="Proteomes" id="UP001197247"/>
    </source>
</evidence>
<evidence type="ECO:0000256" key="2">
    <source>
        <dbReference type="ARBA" id="ARBA00022898"/>
    </source>
</evidence>
<dbReference type="CDD" id="cd07377">
    <property type="entry name" value="WHTH_GntR"/>
    <property type="match status" value="1"/>
</dbReference>
<keyword evidence="8" id="KW-0032">Aminotransferase</keyword>
<name>A0ABS5TP37_9ACTN</name>
<reference evidence="8 9" key="1">
    <citation type="submission" date="2021-05" db="EMBL/GenBank/DDBJ databases">
        <title>Kineosporia and Streptomyces sp. nov. two new marine actinobacteria isolated from Coral.</title>
        <authorList>
            <person name="Buangrab K."/>
            <person name="Sutthacheep M."/>
            <person name="Yeemin T."/>
            <person name="Harunari E."/>
            <person name="Igarashi Y."/>
            <person name="Kanchanasin P."/>
            <person name="Tanasupawat S."/>
            <person name="Phongsopitanun W."/>
        </authorList>
    </citation>
    <scope>NUCLEOTIDE SEQUENCE [LARGE SCALE GENOMIC DNA]</scope>
    <source>
        <strain evidence="8 9">J2-2</strain>
    </source>
</reference>
<protein>
    <submittedName>
        <fullName evidence="8">PLP-dependent aminotransferase family protein</fullName>
    </submittedName>
</protein>
<dbReference type="SMART" id="SM00345">
    <property type="entry name" value="HTH_GNTR"/>
    <property type="match status" value="1"/>
</dbReference>
<evidence type="ECO:0000256" key="4">
    <source>
        <dbReference type="ARBA" id="ARBA00023125"/>
    </source>
</evidence>
<keyword evidence="4" id="KW-0238">DNA-binding</keyword>
<dbReference type="InterPro" id="IPR015421">
    <property type="entry name" value="PyrdxlP-dep_Trfase_major"/>
</dbReference>
<evidence type="ECO:0000256" key="1">
    <source>
        <dbReference type="ARBA" id="ARBA00005384"/>
    </source>
</evidence>
<dbReference type="GO" id="GO:0008483">
    <property type="term" value="F:transaminase activity"/>
    <property type="evidence" value="ECO:0007669"/>
    <property type="project" value="UniProtKB-KW"/>
</dbReference>
<dbReference type="SUPFAM" id="SSF53383">
    <property type="entry name" value="PLP-dependent transferases"/>
    <property type="match status" value="1"/>
</dbReference>
<keyword evidence="8" id="KW-0808">Transferase</keyword>
<keyword evidence="9" id="KW-1185">Reference proteome</keyword>
<dbReference type="PANTHER" id="PTHR46577:SF1">
    <property type="entry name" value="HTH-TYPE TRANSCRIPTIONAL REGULATORY PROTEIN GABR"/>
    <property type="match status" value="1"/>
</dbReference>
<dbReference type="Pfam" id="PF00155">
    <property type="entry name" value="Aminotran_1_2"/>
    <property type="match status" value="1"/>
</dbReference>
<evidence type="ECO:0000256" key="5">
    <source>
        <dbReference type="ARBA" id="ARBA00023163"/>
    </source>
</evidence>
<dbReference type="InterPro" id="IPR036390">
    <property type="entry name" value="WH_DNA-bd_sf"/>
</dbReference>
<dbReference type="PROSITE" id="PS50949">
    <property type="entry name" value="HTH_GNTR"/>
    <property type="match status" value="1"/>
</dbReference>
<keyword evidence="3" id="KW-0805">Transcription regulation</keyword>
<organism evidence="8 9">
    <name type="scientific">Kineosporia corallincola</name>
    <dbReference type="NCBI Taxonomy" id="2835133"/>
    <lineage>
        <taxon>Bacteria</taxon>
        <taxon>Bacillati</taxon>
        <taxon>Actinomycetota</taxon>
        <taxon>Actinomycetes</taxon>
        <taxon>Kineosporiales</taxon>
        <taxon>Kineosporiaceae</taxon>
        <taxon>Kineosporia</taxon>
    </lineage>
</organism>
<dbReference type="InterPro" id="IPR036388">
    <property type="entry name" value="WH-like_DNA-bd_sf"/>
</dbReference>
<feature type="domain" description="HTH gntR-type" evidence="7">
    <location>
        <begin position="17"/>
        <end position="85"/>
    </location>
</feature>